<sequence length="109" mass="12786">MENKMQEKNKKMKVKKGCLAVRVGLEDEDGGYQRFVIPISYLHDPLFKQLLDKAREVYGYNATGPLKLPYSVDQFLHIRWQIEKEANSHSANYFPHHHHHHLALSFHSC</sequence>
<proteinExistence type="inferred from homology"/>
<dbReference type="AlphaFoldDB" id="A0A8S0UNQ0"/>
<dbReference type="InterPro" id="IPR003676">
    <property type="entry name" value="SAUR_fam"/>
</dbReference>
<evidence type="ECO:0000313" key="3">
    <source>
        <dbReference type="Proteomes" id="UP000594638"/>
    </source>
</evidence>
<evidence type="ECO:0000313" key="2">
    <source>
        <dbReference type="EMBL" id="CAA3019878.1"/>
    </source>
</evidence>
<dbReference type="OrthoDB" id="1887717at2759"/>
<dbReference type="PANTHER" id="PTHR31374:SF364">
    <property type="entry name" value="AUXIN-RESPONSIVE PROTEIN"/>
    <property type="match status" value="1"/>
</dbReference>
<accession>A0A8S0UNQ0</accession>
<gene>
    <name evidence="2" type="ORF">OLEA9_A027209</name>
</gene>
<comment type="caution">
    <text evidence="2">The sequence shown here is derived from an EMBL/GenBank/DDBJ whole genome shotgun (WGS) entry which is preliminary data.</text>
</comment>
<dbReference type="EMBL" id="CACTIH010009031">
    <property type="protein sequence ID" value="CAA3019878.1"/>
    <property type="molecule type" value="Genomic_DNA"/>
</dbReference>
<dbReference type="Pfam" id="PF02519">
    <property type="entry name" value="Auxin_inducible"/>
    <property type="match status" value="1"/>
</dbReference>
<evidence type="ECO:0000256" key="1">
    <source>
        <dbReference type="ARBA" id="ARBA00006974"/>
    </source>
</evidence>
<reference evidence="2 3" key="1">
    <citation type="submission" date="2019-12" db="EMBL/GenBank/DDBJ databases">
        <authorList>
            <person name="Alioto T."/>
            <person name="Alioto T."/>
            <person name="Gomez Garrido J."/>
        </authorList>
    </citation>
    <scope>NUCLEOTIDE SEQUENCE [LARGE SCALE GENOMIC DNA]</scope>
</reference>
<protein>
    <submittedName>
        <fullName evidence="2">Auxin-responsive SAUR32-like</fullName>
    </submittedName>
</protein>
<comment type="similarity">
    <text evidence="1">Belongs to the ARG7 family.</text>
</comment>
<dbReference type="Gramene" id="OE9A027209T1">
    <property type="protein sequence ID" value="OE9A027209C1"/>
    <property type="gene ID" value="OE9A027209"/>
</dbReference>
<dbReference type="Proteomes" id="UP000594638">
    <property type="component" value="Unassembled WGS sequence"/>
</dbReference>
<keyword evidence="3" id="KW-1185">Reference proteome</keyword>
<dbReference type="GO" id="GO:0009733">
    <property type="term" value="P:response to auxin"/>
    <property type="evidence" value="ECO:0007669"/>
    <property type="project" value="InterPro"/>
</dbReference>
<dbReference type="PANTHER" id="PTHR31374">
    <property type="entry name" value="AUXIN-INDUCED PROTEIN-LIKE-RELATED"/>
    <property type="match status" value="1"/>
</dbReference>
<organism evidence="2 3">
    <name type="scientific">Olea europaea subsp. europaea</name>
    <dbReference type="NCBI Taxonomy" id="158383"/>
    <lineage>
        <taxon>Eukaryota</taxon>
        <taxon>Viridiplantae</taxon>
        <taxon>Streptophyta</taxon>
        <taxon>Embryophyta</taxon>
        <taxon>Tracheophyta</taxon>
        <taxon>Spermatophyta</taxon>
        <taxon>Magnoliopsida</taxon>
        <taxon>eudicotyledons</taxon>
        <taxon>Gunneridae</taxon>
        <taxon>Pentapetalae</taxon>
        <taxon>asterids</taxon>
        <taxon>lamiids</taxon>
        <taxon>Lamiales</taxon>
        <taxon>Oleaceae</taxon>
        <taxon>Oleeae</taxon>
        <taxon>Olea</taxon>
    </lineage>
</organism>
<name>A0A8S0UNQ0_OLEEU</name>